<dbReference type="Proteomes" id="UP001178507">
    <property type="component" value="Unassembled WGS sequence"/>
</dbReference>
<dbReference type="AlphaFoldDB" id="A0AA36IEW5"/>
<feature type="compositionally biased region" description="Basic residues" evidence="1">
    <location>
        <begin position="15"/>
        <end position="25"/>
    </location>
</feature>
<name>A0AA36IEW5_9DINO</name>
<gene>
    <name evidence="2" type="ORF">EVOR1521_LOCUS12740</name>
</gene>
<dbReference type="EMBL" id="CAUJNA010001358">
    <property type="protein sequence ID" value="CAJ1386375.1"/>
    <property type="molecule type" value="Genomic_DNA"/>
</dbReference>
<feature type="region of interest" description="Disordered" evidence="1">
    <location>
        <begin position="1"/>
        <end position="25"/>
    </location>
</feature>
<accession>A0AA36IEW5</accession>
<comment type="caution">
    <text evidence="2">The sequence shown here is derived from an EMBL/GenBank/DDBJ whole genome shotgun (WGS) entry which is preliminary data.</text>
</comment>
<evidence type="ECO:0000313" key="2">
    <source>
        <dbReference type="EMBL" id="CAJ1386375.1"/>
    </source>
</evidence>
<protein>
    <submittedName>
        <fullName evidence="2">Uncharacterized protein</fullName>
    </submittedName>
</protein>
<proteinExistence type="predicted"/>
<organism evidence="2 3">
    <name type="scientific">Effrenium voratum</name>
    <dbReference type="NCBI Taxonomy" id="2562239"/>
    <lineage>
        <taxon>Eukaryota</taxon>
        <taxon>Sar</taxon>
        <taxon>Alveolata</taxon>
        <taxon>Dinophyceae</taxon>
        <taxon>Suessiales</taxon>
        <taxon>Symbiodiniaceae</taxon>
        <taxon>Effrenium</taxon>
    </lineage>
</organism>
<evidence type="ECO:0000256" key="1">
    <source>
        <dbReference type="SAM" id="MobiDB-lite"/>
    </source>
</evidence>
<reference evidence="2" key="1">
    <citation type="submission" date="2023-08" db="EMBL/GenBank/DDBJ databases">
        <authorList>
            <person name="Chen Y."/>
            <person name="Shah S."/>
            <person name="Dougan E. K."/>
            <person name="Thang M."/>
            <person name="Chan C."/>
        </authorList>
    </citation>
    <scope>NUCLEOTIDE SEQUENCE</scope>
</reference>
<evidence type="ECO:0000313" key="3">
    <source>
        <dbReference type="Proteomes" id="UP001178507"/>
    </source>
</evidence>
<keyword evidence="3" id="KW-1185">Reference proteome</keyword>
<sequence length="325" mass="37204">MGKDTSVTRLCMPRKPSKGKLPRRARRSLEDRLQRMLQRLPPPERRAVISRLTQAQRERLERWMLAKQASTLDLKHCAEARLASWRSLLRCRGWPQLRGQKRRMDESRGRQRGLYHRIISGRSTYEAVCTAGPFSLCTRQTSNLELAMRYKQVLMSIRRRVEASLDDPQEGFKRAVSMELQQSGFTAKDMNLTFVTRVGARYWVGRSLETPRFSASGDGLEQGFSAWRRLRQARCVVFEGACNELSLLSQHSPGELADAWARLRSVYLDIWEEAGHRQRAARRLARLEARQAPRQQAAERRWRASCAACAETPQAVSVAQGGVAP</sequence>